<evidence type="ECO:0000313" key="6">
    <source>
        <dbReference type="Proteomes" id="UP000026249"/>
    </source>
</evidence>
<dbReference type="OrthoDB" id="9788098at2"/>
<keyword evidence="1" id="KW-0805">Transcription regulation</keyword>
<dbReference type="GO" id="GO:0003700">
    <property type="term" value="F:DNA-binding transcription factor activity"/>
    <property type="evidence" value="ECO:0007669"/>
    <property type="project" value="InterPro"/>
</dbReference>
<dbReference type="InterPro" id="IPR036388">
    <property type="entry name" value="WH-like_DNA-bd_sf"/>
</dbReference>
<comment type="caution">
    <text evidence="5">The sequence shown here is derived from an EMBL/GenBank/DDBJ whole genome shotgun (WGS) entry which is preliminary data.</text>
</comment>
<dbReference type="PROSITE" id="PS50949">
    <property type="entry name" value="HTH_GNTR"/>
    <property type="match status" value="1"/>
</dbReference>
<dbReference type="CDD" id="cd07377">
    <property type="entry name" value="WHTH_GntR"/>
    <property type="match status" value="1"/>
</dbReference>
<dbReference type="InterPro" id="IPR011711">
    <property type="entry name" value="GntR_C"/>
</dbReference>
<dbReference type="Proteomes" id="UP000026249">
    <property type="component" value="Unassembled WGS sequence"/>
</dbReference>
<reference evidence="5 6" key="1">
    <citation type="submission" date="2014-03" db="EMBL/GenBank/DDBJ databases">
        <title>Draft Genome Sequence of Actibacterium mucosum KCTC 23349, a Marine Alphaproteobacterium with Complex Ionic Requirements Isolated from Mediterranean Seawater at Malvarrosa Beach, Valencia, Spain.</title>
        <authorList>
            <person name="Arahal D.R."/>
            <person name="Shao Z."/>
            <person name="Lai Q."/>
            <person name="Pujalte M.J."/>
        </authorList>
    </citation>
    <scope>NUCLEOTIDE SEQUENCE [LARGE SCALE GENOMIC DNA]</scope>
    <source>
        <strain evidence="5 6">KCTC 23349</strain>
    </source>
</reference>
<dbReference type="InterPro" id="IPR036390">
    <property type="entry name" value="WH_DNA-bd_sf"/>
</dbReference>
<dbReference type="Gene3D" id="1.20.120.530">
    <property type="entry name" value="GntR ligand-binding domain-like"/>
    <property type="match status" value="1"/>
</dbReference>
<keyword evidence="2" id="KW-0238">DNA-binding</keyword>
<dbReference type="AlphaFoldDB" id="A0A037ZLV6"/>
<dbReference type="EMBL" id="JFKE01000001">
    <property type="protein sequence ID" value="KAJ57084.1"/>
    <property type="molecule type" value="Genomic_DNA"/>
</dbReference>
<dbReference type="SUPFAM" id="SSF46785">
    <property type="entry name" value="Winged helix' DNA-binding domain"/>
    <property type="match status" value="1"/>
</dbReference>
<dbReference type="Gene3D" id="1.10.10.10">
    <property type="entry name" value="Winged helix-like DNA-binding domain superfamily/Winged helix DNA-binding domain"/>
    <property type="match status" value="1"/>
</dbReference>
<keyword evidence="3" id="KW-0804">Transcription</keyword>
<dbReference type="GO" id="GO:0003677">
    <property type="term" value="F:DNA binding"/>
    <property type="evidence" value="ECO:0007669"/>
    <property type="project" value="UniProtKB-KW"/>
</dbReference>
<evidence type="ECO:0000259" key="4">
    <source>
        <dbReference type="PROSITE" id="PS50949"/>
    </source>
</evidence>
<accession>A0A037ZLV6</accession>
<evidence type="ECO:0000256" key="3">
    <source>
        <dbReference type="ARBA" id="ARBA00023163"/>
    </source>
</evidence>
<dbReference type="SMART" id="SM00345">
    <property type="entry name" value="HTH_GNTR"/>
    <property type="match status" value="1"/>
</dbReference>
<evidence type="ECO:0000256" key="1">
    <source>
        <dbReference type="ARBA" id="ARBA00023015"/>
    </source>
</evidence>
<dbReference type="InterPro" id="IPR000524">
    <property type="entry name" value="Tscrpt_reg_HTH_GntR"/>
</dbReference>
<dbReference type="PANTHER" id="PTHR43537:SF49">
    <property type="entry name" value="TRANSCRIPTIONAL REGULATORY PROTEIN"/>
    <property type="match status" value="1"/>
</dbReference>
<dbReference type="SUPFAM" id="SSF48008">
    <property type="entry name" value="GntR ligand-binding domain-like"/>
    <property type="match status" value="1"/>
</dbReference>
<dbReference type="Pfam" id="PF07729">
    <property type="entry name" value="FCD"/>
    <property type="match status" value="1"/>
</dbReference>
<sequence length="203" mass="22658">MRTAAKGTIADKITKALTDKIMLGELAPDAKLPQDHIAREFATSHVPVREALLRLEARGLAVSLPRRGVRVAPFDPADMREIREMRLALEPVALRHSVPALAPDQVAEAEAARVACDEADNIVTWELENRRFHHAILAACGMPRLLAEIDDLQVLSARHLLATWRASWEERTDRDHRAIMTAIANRDTNTAVSVLQRHLARLQ</sequence>
<feature type="domain" description="HTH gntR-type" evidence="4">
    <location>
        <begin position="7"/>
        <end position="74"/>
    </location>
</feature>
<dbReference type="PANTHER" id="PTHR43537">
    <property type="entry name" value="TRANSCRIPTIONAL REGULATOR, GNTR FAMILY"/>
    <property type="match status" value="1"/>
</dbReference>
<dbReference type="RefSeq" id="WP_035255309.1">
    <property type="nucleotide sequence ID" value="NZ_JFKE01000001.1"/>
</dbReference>
<name>A0A037ZLV6_9RHOB</name>
<dbReference type="Pfam" id="PF00392">
    <property type="entry name" value="GntR"/>
    <property type="match status" value="1"/>
</dbReference>
<evidence type="ECO:0000313" key="5">
    <source>
        <dbReference type="EMBL" id="KAJ57084.1"/>
    </source>
</evidence>
<proteinExistence type="predicted"/>
<dbReference type="SMART" id="SM00895">
    <property type="entry name" value="FCD"/>
    <property type="match status" value="1"/>
</dbReference>
<evidence type="ECO:0000256" key="2">
    <source>
        <dbReference type="ARBA" id="ARBA00023125"/>
    </source>
</evidence>
<gene>
    <name evidence="5" type="ORF">ACMU_00915</name>
</gene>
<protein>
    <submittedName>
        <fullName evidence="5">GntR family transcriptional regulator</fullName>
    </submittedName>
</protein>
<keyword evidence="6" id="KW-1185">Reference proteome</keyword>
<organism evidence="5 6">
    <name type="scientific">Actibacterium mucosum KCTC 23349</name>
    <dbReference type="NCBI Taxonomy" id="1454373"/>
    <lineage>
        <taxon>Bacteria</taxon>
        <taxon>Pseudomonadati</taxon>
        <taxon>Pseudomonadota</taxon>
        <taxon>Alphaproteobacteria</taxon>
        <taxon>Rhodobacterales</taxon>
        <taxon>Roseobacteraceae</taxon>
        <taxon>Actibacterium</taxon>
    </lineage>
</organism>
<dbReference type="InterPro" id="IPR008920">
    <property type="entry name" value="TF_FadR/GntR_C"/>
</dbReference>
<dbReference type="STRING" id="1454373.ACMU_00915"/>